<dbReference type="Proteomes" id="UP000184334">
    <property type="component" value="Unassembled WGS sequence"/>
</dbReference>
<dbReference type="RefSeq" id="WP_072864943.1">
    <property type="nucleotide sequence ID" value="NZ_FQUI01000023.1"/>
</dbReference>
<comment type="function">
    <text evidence="9">Nucleotidase that shows phosphatase activity on nucleoside 5'-monophosphates.</text>
</comment>
<protein>
    <recommendedName>
        <fullName evidence="9">5'-nucleotidase SurE</fullName>
        <ecNumber evidence="9">3.1.3.5</ecNumber>
    </recommendedName>
    <alternativeName>
        <fullName evidence="9">Nucleoside 5'-monophosphate phosphohydrolase</fullName>
    </alternativeName>
</protein>
<dbReference type="Gene3D" id="3.40.1210.10">
    <property type="entry name" value="Survival protein SurE-like phosphatase/nucleotidase"/>
    <property type="match status" value="1"/>
</dbReference>
<dbReference type="NCBIfam" id="NF001492">
    <property type="entry name" value="PRK00346.2-2"/>
    <property type="match status" value="1"/>
</dbReference>
<organism evidence="11 12">
    <name type="scientific">Marinitoga hydrogenitolerans (strain DSM 16785 / JCM 12826 / AT1271)</name>
    <dbReference type="NCBI Taxonomy" id="1122195"/>
    <lineage>
        <taxon>Bacteria</taxon>
        <taxon>Thermotogati</taxon>
        <taxon>Thermotogota</taxon>
        <taxon>Thermotogae</taxon>
        <taxon>Petrotogales</taxon>
        <taxon>Petrotogaceae</taxon>
        <taxon>Marinitoga</taxon>
    </lineage>
</organism>
<feature type="domain" description="Survival protein SurE-like phosphatase/nucleotidase" evidence="10">
    <location>
        <begin position="3"/>
        <end position="188"/>
    </location>
</feature>
<feature type="binding site" evidence="9">
    <location>
        <position position="8"/>
    </location>
    <ligand>
        <name>a divalent metal cation</name>
        <dbReference type="ChEBI" id="CHEBI:60240"/>
    </ligand>
</feature>
<dbReference type="NCBIfam" id="NF010545">
    <property type="entry name" value="PRK13935.1"/>
    <property type="match status" value="1"/>
</dbReference>
<keyword evidence="7 9" id="KW-0547">Nucleotide-binding</keyword>
<comment type="catalytic activity">
    <reaction evidence="1 9">
        <text>a ribonucleoside 5'-phosphate + H2O = a ribonucleoside + phosphate</text>
        <dbReference type="Rhea" id="RHEA:12484"/>
        <dbReference type="ChEBI" id="CHEBI:15377"/>
        <dbReference type="ChEBI" id="CHEBI:18254"/>
        <dbReference type="ChEBI" id="CHEBI:43474"/>
        <dbReference type="ChEBI" id="CHEBI:58043"/>
        <dbReference type="EC" id="3.1.3.5"/>
    </reaction>
</comment>
<dbReference type="GO" id="GO:0008253">
    <property type="term" value="F:5'-nucleotidase activity"/>
    <property type="evidence" value="ECO:0007669"/>
    <property type="project" value="UniProtKB-UniRule"/>
</dbReference>
<accession>A0A1M4XJU4</accession>
<dbReference type="GO" id="GO:0000166">
    <property type="term" value="F:nucleotide binding"/>
    <property type="evidence" value="ECO:0007669"/>
    <property type="project" value="UniProtKB-KW"/>
</dbReference>
<keyword evidence="6 9" id="KW-0479">Metal-binding</keyword>
<evidence type="ECO:0000256" key="5">
    <source>
        <dbReference type="ARBA" id="ARBA00022490"/>
    </source>
</evidence>
<keyword evidence="5 9" id="KW-0963">Cytoplasm</keyword>
<comment type="cofactor">
    <cofactor evidence="9">
        <name>a divalent metal cation</name>
        <dbReference type="ChEBI" id="CHEBI:60240"/>
    </cofactor>
    <text evidence="9">Binds 1 divalent metal cation per subunit.</text>
</comment>
<evidence type="ECO:0000313" key="12">
    <source>
        <dbReference type="Proteomes" id="UP000184334"/>
    </source>
</evidence>
<dbReference type="InterPro" id="IPR036523">
    <property type="entry name" value="SurE-like_sf"/>
</dbReference>
<comment type="caution">
    <text evidence="11">The sequence shown here is derived from an EMBL/GenBank/DDBJ whole genome shotgun (WGS) entry which is preliminary data.</text>
</comment>
<sequence>MNILVTNDDGIMAPGIFILKKELEKKYNVYVVAPDVERSATGHAITIRNPLWAKKIFLNDEFLGYAVNGTPADCVKLGLEAIYKDIKFDIIISGINKGPNLGTDLLYSGTVSGALEGSLNGYPSIAISSANYQNPNYKTAAKFILDFLENNSIINMPEFSALNINVPNVDYSEIRGYKITRQSKRRYKDYFEPRKDPYGNTYYWMLGEIIEDDNAEDSDYFVLKENYVSITPIKSFLTDYDYMNKLIKNIEEENNGFKG</sequence>
<comment type="similarity">
    <text evidence="4 9">Belongs to the SurE nucleotidase family.</text>
</comment>
<dbReference type="GO" id="GO:0004309">
    <property type="term" value="F:exopolyphosphatase activity"/>
    <property type="evidence" value="ECO:0007669"/>
    <property type="project" value="TreeGrafter"/>
</dbReference>
<evidence type="ECO:0000256" key="9">
    <source>
        <dbReference type="HAMAP-Rule" id="MF_00060"/>
    </source>
</evidence>
<dbReference type="SUPFAM" id="SSF64167">
    <property type="entry name" value="SurE-like"/>
    <property type="match status" value="1"/>
</dbReference>
<comment type="subcellular location">
    <subcellularLocation>
        <location evidence="3 9">Cytoplasm</location>
    </subcellularLocation>
</comment>
<dbReference type="NCBIfam" id="TIGR00087">
    <property type="entry name" value="surE"/>
    <property type="match status" value="1"/>
</dbReference>
<dbReference type="InterPro" id="IPR002828">
    <property type="entry name" value="SurE-like_Pase/nucleotidase"/>
</dbReference>
<evidence type="ECO:0000256" key="3">
    <source>
        <dbReference type="ARBA" id="ARBA00004496"/>
    </source>
</evidence>
<feature type="binding site" evidence="9">
    <location>
        <position position="96"/>
    </location>
    <ligand>
        <name>a divalent metal cation</name>
        <dbReference type="ChEBI" id="CHEBI:60240"/>
    </ligand>
</feature>
<dbReference type="InterPro" id="IPR030048">
    <property type="entry name" value="SurE"/>
</dbReference>
<keyword evidence="8 9" id="KW-0378">Hydrolase</keyword>
<dbReference type="GO" id="GO:0008254">
    <property type="term" value="F:3'-nucleotidase activity"/>
    <property type="evidence" value="ECO:0007669"/>
    <property type="project" value="TreeGrafter"/>
</dbReference>
<evidence type="ECO:0000256" key="1">
    <source>
        <dbReference type="ARBA" id="ARBA00000815"/>
    </source>
</evidence>
<evidence type="ECO:0000256" key="7">
    <source>
        <dbReference type="ARBA" id="ARBA00022741"/>
    </source>
</evidence>
<reference evidence="11" key="1">
    <citation type="submission" date="2016-11" db="EMBL/GenBank/DDBJ databases">
        <authorList>
            <person name="Varghese N."/>
            <person name="Submissions S."/>
        </authorList>
    </citation>
    <scope>NUCLEOTIDE SEQUENCE [LARGE SCALE GENOMIC DNA]</scope>
    <source>
        <strain evidence="11">DSM 16785</strain>
    </source>
</reference>
<evidence type="ECO:0000313" key="11">
    <source>
        <dbReference type="EMBL" id="SHE93638.1"/>
    </source>
</evidence>
<dbReference type="GO" id="GO:0046872">
    <property type="term" value="F:metal ion binding"/>
    <property type="evidence" value="ECO:0007669"/>
    <property type="project" value="UniProtKB-UniRule"/>
</dbReference>
<dbReference type="STRING" id="1122195.SAMN02745164_01442"/>
<dbReference type="Pfam" id="PF01975">
    <property type="entry name" value="SurE"/>
    <property type="match status" value="1"/>
</dbReference>
<feature type="binding site" evidence="9">
    <location>
        <position position="9"/>
    </location>
    <ligand>
        <name>a divalent metal cation</name>
        <dbReference type="ChEBI" id="CHEBI:60240"/>
    </ligand>
</feature>
<comment type="cofactor">
    <cofactor evidence="2">
        <name>Mg(2+)</name>
        <dbReference type="ChEBI" id="CHEBI:18420"/>
    </cofactor>
</comment>
<evidence type="ECO:0000256" key="8">
    <source>
        <dbReference type="ARBA" id="ARBA00022801"/>
    </source>
</evidence>
<evidence type="ECO:0000259" key="10">
    <source>
        <dbReference type="Pfam" id="PF01975"/>
    </source>
</evidence>
<evidence type="ECO:0000256" key="6">
    <source>
        <dbReference type="ARBA" id="ARBA00022723"/>
    </source>
</evidence>
<dbReference type="OrthoDB" id="9780815at2"/>
<dbReference type="EC" id="3.1.3.5" evidence="9"/>
<dbReference type="EMBL" id="FQUI01000023">
    <property type="protein sequence ID" value="SHE93638.1"/>
    <property type="molecule type" value="Genomic_DNA"/>
</dbReference>
<dbReference type="PANTHER" id="PTHR30457:SF12">
    <property type="entry name" value="5'_3'-NUCLEOTIDASE SURE"/>
    <property type="match status" value="1"/>
</dbReference>
<dbReference type="HAMAP" id="MF_00060">
    <property type="entry name" value="SurE"/>
    <property type="match status" value="1"/>
</dbReference>
<name>A0A1M4XJU4_MARH1</name>
<feature type="binding site" evidence="9">
    <location>
        <position position="39"/>
    </location>
    <ligand>
        <name>a divalent metal cation</name>
        <dbReference type="ChEBI" id="CHEBI:60240"/>
    </ligand>
</feature>
<gene>
    <name evidence="9" type="primary">surE</name>
    <name evidence="11" type="ORF">SAMN02745164_01442</name>
</gene>
<dbReference type="PANTHER" id="PTHR30457">
    <property type="entry name" value="5'-NUCLEOTIDASE SURE"/>
    <property type="match status" value="1"/>
</dbReference>
<evidence type="ECO:0000256" key="2">
    <source>
        <dbReference type="ARBA" id="ARBA00001946"/>
    </source>
</evidence>
<dbReference type="AlphaFoldDB" id="A0A1M4XJU4"/>
<dbReference type="FunFam" id="3.40.1210.10:FF:000001">
    <property type="entry name" value="5'/3'-nucleotidase SurE"/>
    <property type="match status" value="1"/>
</dbReference>
<dbReference type="GO" id="GO:0005737">
    <property type="term" value="C:cytoplasm"/>
    <property type="evidence" value="ECO:0007669"/>
    <property type="project" value="UniProtKB-SubCell"/>
</dbReference>
<keyword evidence="12" id="KW-1185">Reference proteome</keyword>
<evidence type="ECO:0000256" key="4">
    <source>
        <dbReference type="ARBA" id="ARBA00011062"/>
    </source>
</evidence>
<proteinExistence type="inferred from homology"/>
<dbReference type="NCBIfam" id="NF001490">
    <property type="entry name" value="PRK00346.1-4"/>
    <property type="match status" value="1"/>
</dbReference>